<keyword evidence="1" id="KW-0472">Membrane</keyword>
<evidence type="ECO:0000256" key="1">
    <source>
        <dbReference type="SAM" id="Phobius"/>
    </source>
</evidence>
<keyword evidence="1" id="KW-0812">Transmembrane</keyword>
<organism evidence="2 3">
    <name type="scientific">Mucilaginibacter polytrichastri</name>
    <dbReference type="NCBI Taxonomy" id="1302689"/>
    <lineage>
        <taxon>Bacteria</taxon>
        <taxon>Pseudomonadati</taxon>
        <taxon>Bacteroidota</taxon>
        <taxon>Sphingobacteriia</taxon>
        <taxon>Sphingobacteriales</taxon>
        <taxon>Sphingobacteriaceae</taxon>
        <taxon>Mucilaginibacter</taxon>
    </lineage>
</organism>
<comment type="caution">
    <text evidence="2">The sequence shown here is derived from an EMBL/GenBank/DDBJ whole genome shotgun (WGS) entry which is preliminary data.</text>
</comment>
<evidence type="ECO:0000313" key="2">
    <source>
        <dbReference type="EMBL" id="OKS89101.1"/>
    </source>
</evidence>
<accession>A0A1Q6A511</accession>
<feature type="transmembrane region" description="Helical" evidence="1">
    <location>
        <begin position="53"/>
        <end position="73"/>
    </location>
</feature>
<reference evidence="2 3" key="1">
    <citation type="submission" date="2016-11" db="EMBL/GenBank/DDBJ databases">
        <title>Whole Genome Sequencing of Mucilaginibacter polytrichastri RG4-7(T) isolated from the moss sample.</title>
        <authorList>
            <person name="Li Y."/>
        </authorList>
    </citation>
    <scope>NUCLEOTIDE SEQUENCE [LARGE SCALE GENOMIC DNA]</scope>
    <source>
        <strain evidence="2 3">RG4-7</strain>
    </source>
</reference>
<feature type="transmembrane region" description="Helical" evidence="1">
    <location>
        <begin position="21"/>
        <end position="38"/>
    </location>
</feature>
<dbReference type="EMBL" id="MPPL01000001">
    <property type="protein sequence ID" value="OKS89101.1"/>
    <property type="molecule type" value="Genomic_DNA"/>
</dbReference>
<keyword evidence="3" id="KW-1185">Reference proteome</keyword>
<gene>
    <name evidence="2" type="ORF">RG47T_4582</name>
</gene>
<evidence type="ECO:0000313" key="3">
    <source>
        <dbReference type="Proteomes" id="UP000186720"/>
    </source>
</evidence>
<sequence>MDKLTFTIFEPDNKRFRWTPDWIIVLLYGSLLIMFWVLDGMPADSALTTLKNLYLVSVVILSIYFIISSFWTYEPLKGKINGEVEFSKDYIKIKNELYNLNEISNVEFHFNKFHGESLVRLYNSVNGILSQGVNNSVLFTDNENQTHQVYFRLDAKNEYLSLSPFINQAVSLKRMRFKDAIDSIGIENVSVTQ</sequence>
<dbReference type="AlphaFoldDB" id="A0A1Q6A511"/>
<dbReference type="RefSeq" id="WP_139235692.1">
    <property type="nucleotide sequence ID" value="NZ_FPAM01000007.1"/>
</dbReference>
<name>A0A1Q6A511_9SPHI</name>
<proteinExistence type="predicted"/>
<dbReference type="Proteomes" id="UP000186720">
    <property type="component" value="Unassembled WGS sequence"/>
</dbReference>
<protein>
    <submittedName>
        <fullName evidence="2">Uncharacterized protein</fullName>
    </submittedName>
</protein>
<dbReference type="OrthoDB" id="797666at2"/>
<keyword evidence="1" id="KW-1133">Transmembrane helix</keyword>